<dbReference type="PANTHER" id="PTHR43507:SF20">
    <property type="entry name" value="NADH-UBIQUINONE OXIDOREDUCTASE CHAIN 4"/>
    <property type="match status" value="1"/>
</dbReference>
<evidence type="ECO:0000313" key="18">
    <source>
        <dbReference type="EMBL" id="QIQ48856.1"/>
    </source>
</evidence>
<evidence type="ECO:0000256" key="16">
    <source>
        <dbReference type="RuleBase" id="RU003297"/>
    </source>
</evidence>
<dbReference type="Pfam" id="PF00361">
    <property type="entry name" value="Proton_antipo_M"/>
    <property type="match status" value="1"/>
</dbReference>
<dbReference type="InterPro" id="IPR001750">
    <property type="entry name" value="ND/Mrp_TM"/>
</dbReference>
<geneLocation type="mitochondrion" evidence="18"/>
<comment type="similarity">
    <text evidence="2 16">Belongs to the complex I subunit 4 family.</text>
</comment>
<evidence type="ECO:0000256" key="9">
    <source>
        <dbReference type="ARBA" id="ARBA00022982"/>
    </source>
</evidence>
<dbReference type="PANTHER" id="PTHR43507">
    <property type="entry name" value="NADH-UBIQUINONE OXIDOREDUCTASE CHAIN 4"/>
    <property type="match status" value="1"/>
</dbReference>
<dbReference type="EC" id="7.1.1.2" evidence="3 16"/>
<feature type="transmembrane region" description="Helical" evidence="16">
    <location>
        <begin position="164"/>
        <end position="186"/>
    </location>
</feature>
<protein>
    <recommendedName>
        <fullName evidence="4 16">NADH-ubiquinone oxidoreductase chain 4</fullName>
        <ecNumber evidence="3 16">7.1.1.2</ecNumber>
    </recommendedName>
</protein>
<organism evidence="18">
    <name type="scientific">Schistosoma spindalis</name>
    <name type="common">Parasitic worm</name>
    <dbReference type="NCBI Taxonomy" id="6189"/>
    <lineage>
        <taxon>Eukaryota</taxon>
        <taxon>Metazoa</taxon>
        <taxon>Spiralia</taxon>
        <taxon>Lophotrochozoa</taxon>
        <taxon>Platyhelminthes</taxon>
        <taxon>Trematoda</taxon>
        <taxon>Digenea</taxon>
        <taxon>Strigeidida</taxon>
        <taxon>Schistosomatoidea</taxon>
        <taxon>Schistosomatidae</taxon>
        <taxon>Schistosoma</taxon>
    </lineage>
</organism>
<evidence type="ECO:0000256" key="11">
    <source>
        <dbReference type="ARBA" id="ARBA00023027"/>
    </source>
</evidence>
<dbReference type="GO" id="GO:0008137">
    <property type="term" value="F:NADH dehydrogenase (ubiquinone) activity"/>
    <property type="evidence" value="ECO:0007669"/>
    <property type="project" value="UniProtKB-UniRule"/>
</dbReference>
<keyword evidence="10 16" id="KW-1133">Transmembrane helix</keyword>
<comment type="function">
    <text evidence="16">Core subunit of the mitochondrial membrane respiratory chain NADH dehydrogenase (Complex I) which catalyzes electron transfer from NADH through the respiratory chain, using ubiquinone as an electron acceptor. Essential for the catalytic activity and assembly of complex I.</text>
</comment>
<keyword evidence="12 16" id="KW-0830">Ubiquinone</keyword>
<dbReference type="GO" id="GO:0003954">
    <property type="term" value="F:NADH dehydrogenase activity"/>
    <property type="evidence" value="ECO:0007669"/>
    <property type="project" value="TreeGrafter"/>
</dbReference>
<feature type="transmembrane region" description="Helical" evidence="16">
    <location>
        <begin position="312"/>
        <end position="334"/>
    </location>
</feature>
<keyword evidence="5 16" id="KW-0813">Transport</keyword>
<evidence type="ECO:0000256" key="5">
    <source>
        <dbReference type="ARBA" id="ARBA00022448"/>
    </source>
</evidence>
<comment type="catalytic activity">
    <reaction evidence="15 16">
        <text>a ubiquinone + NADH + 5 H(+)(in) = a ubiquinol + NAD(+) + 4 H(+)(out)</text>
        <dbReference type="Rhea" id="RHEA:29091"/>
        <dbReference type="Rhea" id="RHEA-COMP:9565"/>
        <dbReference type="Rhea" id="RHEA-COMP:9566"/>
        <dbReference type="ChEBI" id="CHEBI:15378"/>
        <dbReference type="ChEBI" id="CHEBI:16389"/>
        <dbReference type="ChEBI" id="CHEBI:17976"/>
        <dbReference type="ChEBI" id="CHEBI:57540"/>
        <dbReference type="ChEBI" id="CHEBI:57945"/>
        <dbReference type="EC" id="7.1.1.2"/>
    </reaction>
</comment>
<dbReference type="InterPro" id="IPR003918">
    <property type="entry name" value="NADH_UbQ_OxRdtase"/>
</dbReference>
<keyword evidence="8" id="KW-1278">Translocase</keyword>
<feature type="transmembrane region" description="Helical" evidence="16">
    <location>
        <begin position="198"/>
        <end position="222"/>
    </location>
</feature>
<dbReference type="EMBL" id="MN637820">
    <property type="protein sequence ID" value="QIQ48856.1"/>
    <property type="molecule type" value="Genomic_DNA"/>
</dbReference>
<comment type="subcellular location">
    <subcellularLocation>
        <location evidence="1 16">Mitochondrion membrane</location>
        <topology evidence="1 16">Multi-pass membrane protein</topology>
    </subcellularLocation>
</comment>
<feature type="transmembrane region" description="Helical" evidence="16">
    <location>
        <begin position="73"/>
        <end position="88"/>
    </location>
</feature>
<sequence length="420" mass="47914">MYSSSVWFIKGFSYSILISVIVWVFQGCWSSSVFSYNTGLVSNIFIRDNLGFVMALLTLSVMWLMIIVDIRNFALYLSIVSAIFVYFVNNVLIFWFFYELSIVSALYLLVKESYYPERYNASWYMGGYILVSSVPLLLCLLIISLIEGSLNVLFWGNDNSDLQVIYIVTILMFCTKIPIFPFHSWLPIVHAEASSSVSIILSGYIMKLGLVGIIRICGSWIYEESIQSVGVMIFLISLMYLVWAYFEIDSKRWLAILSLSHIMVGVILVVLGYFNINFLAYNYCLGHGFSVCSMFLLLWWGYELVGSRSWLILSKLISVILITQLISVFVFLGVSSFPPTLQFISEVILVWCSIVINDYVLIIIISLYLFGSSLVVLLLLGLVVICLFSETNVIRLNSNNWMIVSIIYTSILCLLMFIFV</sequence>
<keyword evidence="11 16" id="KW-0520">NAD</keyword>
<proteinExistence type="inferred from homology"/>
<dbReference type="GO" id="GO:0048039">
    <property type="term" value="F:ubiquinone binding"/>
    <property type="evidence" value="ECO:0007669"/>
    <property type="project" value="TreeGrafter"/>
</dbReference>
<dbReference type="PRINTS" id="PR01437">
    <property type="entry name" value="NUOXDRDTASE4"/>
</dbReference>
<keyword evidence="7 16" id="KW-0812">Transmembrane</keyword>
<evidence type="ECO:0000256" key="2">
    <source>
        <dbReference type="ARBA" id="ARBA00009025"/>
    </source>
</evidence>
<feature type="transmembrane region" description="Helical" evidence="16">
    <location>
        <begin position="44"/>
        <end position="66"/>
    </location>
</feature>
<dbReference type="GO" id="GO:0015990">
    <property type="term" value="P:electron transport coupled proton transport"/>
    <property type="evidence" value="ECO:0007669"/>
    <property type="project" value="TreeGrafter"/>
</dbReference>
<evidence type="ECO:0000256" key="8">
    <source>
        <dbReference type="ARBA" id="ARBA00022967"/>
    </source>
</evidence>
<keyword evidence="6 16" id="KW-0679">Respiratory chain</keyword>
<evidence type="ECO:0000256" key="7">
    <source>
        <dbReference type="ARBA" id="ARBA00022692"/>
    </source>
</evidence>
<gene>
    <name evidence="18" type="primary">ND4</name>
</gene>
<accession>A0A6G9KCD9</accession>
<evidence type="ECO:0000256" key="1">
    <source>
        <dbReference type="ARBA" id="ARBA00004225"/>
    </source>
</evidence>
<evidence type="ECO:0000256" key="4">
    <source>
        <dbReference type="ARBA" id="ARBA00021006"/>
    </source>
</evidence>
<dbReference type="GO" id="GO:0042773">
    <property type="term" value="P:ATP synthesis coupled electron transport"/>
    <property type="evidence" value="ECO:0007669"/>
    <property type="project" value="InterPro"/>
</dbReference>
<dbReference type="AlphaFoldDB" id="A0A6G9KCD9"/>
<keyword evidence="14 16" id="KW-0472">Membrane</keyword>
<keyword evidence="13 16" id="KW-0496">Mitochondrion</keyword>
<keyword evidence="9 16" id="KW-0249">Electron transport</keyword>
<feature type="transmembrane region" description="Helical" evidence="16">
    <location>
        <begin position="253"/>
        <end position="274"/>
    </location>
</feature>
<evidence type="ECO:0000256" key="13">
    <source>
        <dbReference type="ARBA" id="ARBA00023128"/>
    </source>
</evidence>
<reference evidence="18" key="1">
    <citation type="journal article" date="2020" name="Sci. Rep.">
        <title>Divergence across mitochondrial genomes of sympatric members of the Schistosoma indicum group and clues into the evolution of Schistosoma spindale.</title>
        <authorList>
            <person name="Jones B.P."/>
            <person name="Norman B.F."/>
            <person name="Borrett H.E."/>
            <person name="Attwood S.W."/>
            <person name="Mondal M.M.H."/>
            <person name="Walker A.J."/>
            <person name="Webster J.P."/>
            <person name="Jayanthe Rajapakse P.R.V."/>
            <person name="Lawton S.P."/>
        </authorList>
    </citation>
    <scope>NUCLEOTIDE SEQUENCE</scope>
</reference>
<dbReference type="GO" id="GO:0031966">
    <property type="term" value="C:mitochondrial membrane"/>
    <property type="evidence" value="ECO:0007669"/>
    <property type="project" value="UniProtKB-SubCell"/>
</dbReference>
<evidence type="ECO:0000256" key="6">
    <source>
        <dbReference type="ARBA" id="ARBA00022660"/>
    </source>
</evidence>
<evidence type="ECO:0000256" key="15">
    <source>
        <dbReference type="ARBA" id="ARBA00049551"/>
    </source>
</evidence>
<evidence type="ECO:0000256" key="10">
    <source>
        <dbReference type="ARBA" id="ARBA00022989"/>
    </source>
</evidence>
<feature type="transmembrane region" description="Helical" evidence="16">
    <location>
        <begin position="280"/>
        <end position="300"/>
    </location>
</feature>
<feature type="transmembrane region" description="Helical" evidence="16">
    <location>
        <begin position="400"/>
        <end position="419"/>
    </location>
</feature>
<feature type="transmembrane region" description="Helical" evidence="16">
    <location>
        <begin position="359"/>
        <end position="388"/>
    </location>
</feature>
<evidence type="ECO:0000256" key="12">
    <source>
        <dbReference type="ARBA" id="ARBA00023075"/>
    </source>
</evidence>
<evidence type="ECO:0000259" key="17">
    <source>
        <dbReference type="Pfam" id="PF00361"/>
    </source>
</evidence>
<feature type="transmembrane region" description="Helical" evidence="16">
    <location>
        <begin position="228"/>
        <end position="246"/>
    </location>
</feature>
<feature type="domain" description="NADH:quinone oxidoreductase/Mrp antiporter transmembrane" evidence="17">
    <location>
        <begin position="89"/>
        <end position="365"/>
    </location>
</feature>
<name>A0A6G9KCD9_SCHSI</name>
<feature type="transmembrane region" description="Helical" evidence="16">
    <location>
        <begin position="12"/>
        <end position="32"/>
    </location>
</feature>
<evidence type="ECO:0000256" key="3">
    <source>
        <dbReference type="ARBA" id="ARBA00012944"/>
    </source>
</evidence>
<feature type="transmembrane region" description="Helical" evidence="16">
    <location>
        <begin position="122"/>
        <end position="144"/>
    </location>
</feature>
<evidence type="ECO:0000256" key="14">
    <source>
        <dbReference type="ARBA" id="ARBA00023136"/>
    </source>
</evidence>